<sequence>MKPITPACFNKLLYELPEIIRHAAAALLESDARSRFFGKLSMTNGQFQLYLIERNDIEAYTVCHCFSTDKLERDYAYESMPLEGIVTFFNMAGGIDFTSRPGRYEGP</sequence>
<keyword evidence="2" id="KW-1185">Reference proteome</keyword>
<dbReference type="EMBL" id="JARTLD010000063">
    <property type="protein sequence ID" value="MED5020194.1"/>
    <property type="molecule type" value="Genomic_DNA"/>
</dbReference>
<organism evidence="1 2">
    <name type="scientific">Paenibacillus chibensis</name>
    <dbReference type="NCBI Taxonomy" id="59846"/>
    <lineage>
        <taxon>Bacteria</taxon>
        <taxon>Bacillati</taxon>
        <taxon>Bacillota</taxon>
        <taxon>Bacilli</taxon>
        <taxon>Bacillales</taxon>
        <taxon>Paenibacillaceae</taxon>
        <taxon>Paenibacillus</taxon>
    </lineage>
</organism>
<protein>
    <submittedName>
        <fullName evidence="1">Uncharacterized protein</fullName>
    </submittedName>
</protein>
<evidence type="ECO:0000313" key="2">
    <source>
        <dbReference type="Proteomes" id="UP001343257"/>
    </source>
</evidence>
<gene>
    <name evidence="1" type="ORF">P9847_23275</name>
</gene>
<comment type="caution">
    <text evidence="1">The sequence shown here is derived from an EMBL/GenBank/DDBJ whole genome shotgun (WGS) entry which is preliminary data.</text>
</comment>
<reference evidence="1 2" key="1">
    <citation type="submission" date="2023-03" db="EMBL/GenBank/DDBJ databases">
        <title>Bacillus Genome Sequencing.</title>
        <authorList>
            <person name="Dunlap C."/>
        </authorList>
    </citation>
    <scope>NUCLEOTIDE SEQUENCE [LARGE SCALE GENOMIC DNA]</scope>
    <source>
        <strain evidence="1 2">NRS-52</strain>
    </source>
</reference>
<accession>A0ABU6Q0U9</accession>
<dbReference type="RefSeq" id="WP_328281448.1">
    <property type="nucleotide sequence ID" value="NZ_JARTLD010000063.1"/>
</dbReference>
<proteinExistence type="predicted"/>
<dbReference type="Proteomes" id="UP001343257">
    <property type="component" value="Unassembled WGS sequence"/>
</dbReference>
<name>A0ABU6Q0U9_9BACL</name>
<evidence type="ECO:0000313" key="1">
    <source>
        <dbReference type="EMBL" id="MED5020194.1"/>
    </source>
</evidence>